<evidence type="ECO:0000313" key="13">
    <source>
        <dbReference type="Proteomes" id="UP001146120"/>
    </source>
</evidence>
<keyword evidence="9" id="KW-0732">Signal</keyword>
<evidence type="ECO:0000256" key="7">
    <source>
        <dbReference type="ARBA" id="ARBA00023049"/>
    </source>
</evidence>
<dbReference type="SUPFAM" id="SSF55486">
    <property type="entry name" value="Metalloproteases ('zincins'), catalytic domain"/>
    <property type="match status" value="1"/>
</dbReference>
<feature type="domain" description="Peptidase M13 N-terminal" evidence="11">
    <location>
        <begin position="57"/>
        <end position="433"/>
    </location>
</feature>
<dbReference type="PANTHER" id="PTHR11733">
    <property type="entry name" value="ZINC METALLOPROTEASE FAMILY M13 NEPRILYSIN-RELATED"/>
    <property type="match status" value="1"/>
</dbReference>
<evidence type="ECO:0000256" key="9">
    <source>
        <dbReference type="SAM" id="SignalP"/>
    </source>
</evidence>
<feature type="domain" description="Peptidase M13 C-terminal" evidence="10">
    <location>
        <begin position="486"/>
        <end position="624"/>
    </location>
</feature>
<dbReference type="Pfam" id="PF01431">
    <property type="entry name" value="Peptidase_M13"/>
    <property type="match status" value="2"/>
</dbReference>
<feature type="region of interest" description="Disordered" evidence="8">
    <location>
        <begin position="614"/>
        <end position="674"/>
    </location>
</feature>
<dbReference type="Gene3D" id="1.10.1380.10">
    <property type="entry name" value="Neutral endopeptidase , domain2"/>
    <property type="match status" value="1"/>
</dbReference>
<comment type="similarity">
    <text evidence="2">Belongs to the peptidase M13 family.</text>
</comment>
<dbReference type="PRINTS" id="PR00786">
    <property type="entry name" value="NEPRILYSIN"/>
</dbReference>
<evidence type="ECO:0000256" key="6">
    <source>
        <dbReference type="ARBA" id="ARBA00022833"/>
    </source>
</evidence>
<comment type="cofactor">
    <cofactor evidence="1">
        <name>Zn(2+)</name>
        <dbReference type="ChEBI" id="CHEBI:29105"/>
    </cofactor>
</comment>
<dbReference type="AlphaFoldDB" id="A0AAV2YLQ7"/>
<dbReference type="GO" id="GO:0005886">
    <property type="term" value="C:plasma membrane"/>
    <property type="evidence" value="ECO:0007669"/>
    <property type="project" value="TreeGrafter"/>
</dbReference>
<keyword evidence="6" id="KW-0862">Zinc</keyword>
<dbReference type="InterPro" id="IPR018497">
    <property type="entry name" value="Peptidase_M13_C"/>
</dbReference>
<feature type="compositionally biased region" description="Pro residues" evidence="8">
    <location>
        <begin position="662"/>
        <end position="672"/>
    </location>
</feature>
<dbReference type="Proteomes" id="UP001146120">
    <property type="component" value="Unassembled WGS sequence"/>
</dbReference>
<feature type="domain" description="Peptidase M13 C-terminal" evidence="10">
    <location>
        <begin position="672"/>
        <end position="742"/>
    </location>
</feature>
<dbReference type="InterPro" id="IPR036770">
    <property type="entry name" value="Ankyrin_rpt-contain_sf"/>
</dbReference>
<organism evidence="12 13">
    <name type="scientific">Lagenidium giganteum</name>
    <dbReference type="NCBI Taxonomy" id="4803"/>
    <lineage>
        <taxon>Eukaryota</taxon>
        <taxon>Sar</taxon>
        <taxon>Stramenopiles</taxon>
        <taxon>Oomycota</taxon>
        <taxon>Peronosporomycetes</taxon>
        <taxon>Pythiales</taxon>
        <taxon>Pythiaceae</taxon>
    </lineage>
</organism>
<keyword evidence="13" id="KW-1185">Reference proteome</keyword>
<dbReference type="Gene3D" id="3.40.390.10">
    <property type="entry name" value="Collagenase (Catalytic Domain)"/>
    <property type="match status" value="2"/>
</dbReference>
<dbReference type="InterPro" id="IPR024079">
    <property type="entry name" value="MetalloPept_cat_dom_sf"/>
</dbReference>
<evidence type="ECO:0000256" key="5">
    <source>
        <dbReference type="ARBA" id="ARBA00022801"/>
    </source>
</evidence>
<evidence type="ECO:0000256" key="1">
    <source>
        <dbReference type="ARBA" id="ARBA00001947"/>
    </source>
</evidence>
<feature type="signal peptide" evidence="9">
    <location>
        <begin position="1"/>
        <end position="34"/>
    </location>
</feature>
<evidence type="ECO:0000256" key="8">
    <source>
        <dbReference type="SAM" id="MobiDB-lite"/>
    </source>
</evidence>
<dbReference type="InterPro" id="IPR008753">
    <property type="entry name" value="Peptidase_M13_N"/>
</dbReference>
<evidence type="ECO:0000259" key="10">
    <source>
        <dbReference type="Pfam" id="PF01431"/>
    </source>
</evidence>
<comment type="caution">
    <text evidence="12">The sequence shown here is derived from an EMBL/GenBank/DDBJ whole genome shotgun (WGS) entry which is preliminary data.</text>
</comment>
<keyword evidence="5" id="KW-0378">Hydrolase</keyword>
<keyword evidence="4" id="KW-0479">Metal-binding</keyword>
<accession>A0AAV2YLQ7</accession>
<keyword evidence="7" id="KW-0482">Metalloprotease</keyword>
<keyword evidence="3" id="KW-0645">Protease</keyword>
<gene>
    <name evidence="12" type="ORF">N0F65_012407</name>
</gene>
<dbReference type="Pfam" id="PF13637">
    <property type="entry name" value="Ank_4"/>
    <property type="match status" value="1"/>
</dbReference>
<dbReference type="PANTHER" id="PTHR11733:SF167">
    <property type="entry name" value="FI17812P1-RELATED"/>
    <property type="match status" value="1"/>
</dbReference>
<reference evidence="12" key="1">
    <citation type="submission" date="2022-11" db="EMBL/GenBank/DDBJ databases">
        <authorList>
            <person name="Morgan W.R."/>
            <person name="Tartar A."/>
        </authorList>
    </citation>
    <scope>NUCLEOTIDE SEQUENCE</scope>
    <source>
        <strain evidence="12">ARSEF 373</strain>
    </source>
</reference>
<feature type="compositionally biased region" description="Polar residues" evidence="8">
    <location>
        <begin position="638"/>
        <end position="658"/>
    </location>
</feature>
<proteinExistence type="inferred from homology"/>
<dbReference type="PROSITE" id="PS51885">
    <property type="entry name" value="NEPRILYSIN"/>
    <property type="match status" value="1"/>
</dbReference>
<name>A0AAV2YLQ7_9STRA</name>
<dbReference type="GO" id="GO:0004222">
    <property type="term" value="F:metalloendopeptidase activity"/>
    <property type="evidence" value="ECO:0007669"/>
    <property type="project" value="InterPro"/>
</dbReference>
<reference evidence="12" key="2">
    <citation type="journal article" date="2023" name="Microbiol Resour">
        <title>Decontamination and Annotation of the Draft Genome Sequence of the Oomycete Lagenidium giganteum ARSEF 373.</title>
        <authorList>
            <person name="Morgan W.R."/>
            <person name="Tartar A."/>
        </authorList>
    </citation>
    <scope>NUCLEOTIDE SEQUENCE</scope>
    <source>
        <strain evidence="12">ARSEF 373</strain>
    </source>
</reference>
<feature type="chain" id="PRO_5043382686" evidence="9">
    <location>
        <begin position="35"/>
        <end position="1014"/>
    </location>
</feature>
<protein>
    <submittedName>
        <fullName evidence="12">Uncharacterized protein</fullName>
    </submittedName>
</protein>
<dbReference type="InterPro" id="IPR000718">
    <property type="entry name" value="Peptidase_M13"/>
</dbReference>
<dbReference type="Gene3D" id="1.25.40.20">
    <property type="entry name" value="Ankyrin repeat-containing domain"/>
    <property type="match status" value="2"/>
</dbReference>
<sequence length="1014" mass="111798">MSYLHVQRPSMKLGHISRFIALATAVSAFQLAQAVPGNSPSLYPDHVRSQMKFEVDPCDDFYEFACGGWSDKTPIPDDRTHVDYMDDIINNMSDRILLEIATSGTPIISDVFKSCMDTETLDNLGAKPLAETLKLIKDAKTTEELFAVAGQLRTKGVPFLTSFSVDADPHHATTNVLTLSMPSTTFPSPSYYLNPNKFDKFSPGLIEYITRLFKLAGASDVEAKAAVDAVLMVEKALVGELSPDDDFPTVMGKDDYVPLTVTEASTKYPLLVGSFFKGLDILNMTALQADSRIINGVEPYFDQAEKWVAAAKVEDLRAYLTFRYLDNSAPFMAEGFRSAVFDFYQKLLSGAKNPPARSKQCISKMTTTLPNLMGHYYVQKAAPTPDTEQAGAKLVEAIEEAMKENIKTSEWLDDETRQNALAKLAKVSNLIGHSVHVEEFDSPMKPDAYLENQQKIQNTAMLLSLNRVGKPVDKTLWSEMTASDCNAYYSPLQNQMVFPLTNFLNPYFDQKFTAAENFGAVGGVVGHELTHGFDNDGRKYDGDGNLVEWWSEATSSKFDTRAQCMKDQYSTFETLGLTGEKLGFVNGNNSIGENIADNGGVKIALDAYHAHLKAQTSRRLQQQQQKPKELTASPMPSPTTNNGTASPAPTPANSNGTVISFPPTPAPTPAPKPSSYESDNLFFVAFAQSWCKKRVDASTTKQLASDVHAPAYWRVNGVAMNSEAFAKAFQCAPKKRMNPEKKPINKCDHRAMPANLGNASECCRRGSTRRGAGDVAAGNGDLEALRRLSRQRAPTRTGSAISRAAANGHREVAHFLLNRGDRAAEGLYHAARHGHLDIVNAQQHHPTRYLIADAARGGYLDIVRFLNEHAAGDASYRAMTEFGHHDIVRFLYEERVEQAVVPWQLDVATCLWSSSFTSTSEKASAAANGHLDVVRFLHEHRTQGCSEAAMDSAAAQGHLEVLQYLHAHAAQLLQWTTRERSNACAFLHDHCHVPFSTELLNEQHVRYGHLEISL</sequence>
<evidence type="ECO:0000313" key="12">
    <source>
        <dbReference type="EMBL" id="DAZ95930.1"/>
    </source>
</evidence>
<dbReference type="InterPro" id="IPR002110">
    <property type="entry name" value="Ankyrin_rpt"/>
</dbReference>
<dbReference type="InterPro" id="IPR042089">
    <property type="entry name" value="Peptidase_M13_dom_2"/>
</dbReference>
<dbReference type="EMBL" id="DAKRPA010000184">
    <property type="protein sequence ID" value="DAZ95930.1"/>
    <property type="molecule type" value="Genomic_DNA"/>
</dbReference>
<evidence type="ECO:0000256" key="2">
    <source>
        <dbReference type="ARBA" id="ARBA00007357"/>
    </source>
</evidence>
<dbReference type="CDD" id="cd08662">
    <property type="entry name" value="M13"/>
    <property type="match status" value="1"/>
</dbReference>
<evidence type="ECO:0000256" key="4">
    <source>
        <dbReference type="ARBA" id="ARBA00022723"/>
    </source>
</evidence>
<dbReference type="GO" id="GO:0016485">
    <property type="term" value="P:protein processing"/>
    <property type="evidence" value="ECO:0007669"/>
    <property type="project" value="TreeGrafter"/>
</dbReference>
<dbReference type="GO" id="GO:0046872">
    <property type="term" value="F:metal ion binding"/>
    <property type="evidence" value="ECO:0007669"/>
    <property type="project" value="UniProtKB-KW"/>
</dbReference>
<dbReference type="SUPFAM" id="SSF48403">
    <property type="entry name" value="Ankyrin repeat"/>
    <property type="match status" value="1"/>
</dbReference>
<evidence type="ECO:0000256" key="3">
    <source>
        <dbReference type="ARBA" id="ARBA00022670"/>
    </source>
</evidence>
<dbReference type="Pfam" id="PF05649">
    <property type="entry name" value="Peptidase_M13_N"/>
    <property type="match status" value="1"/>
</dbReference>
<evidence type="ECO:0000259" key="11">
    <source>
        <dbReference type="Pfam" id="PF05649"/>
    </source>
</evidence>